<evidence type="ECO:0000256" key="1">
    <source>
        <dbReference type="SAM" id="Phobius"/>
    </source>
</evidence>
<proteinExistence type="predicted"/>
<evidence type="ECO:0000313" key="2">
    <source>
        <dbReference type="EMBL" id="GIY67194.1"/>
    </source>
</evidence>
<name>A0AAV4VB16_CAEEX</name>
<dbReference type="EMBL" id="BPLR01014214">
    <property type="protein sequence ID" value="GIY67194.1"/>
    <property type="molecule type" value="Genomic_DNA"/>
</dbReference>
<reference evidence="2 3" key="1">
    <citation type="submission" date="2021-06" db="EMBL/GenBank/DDBJ databases">
        <title>Caerostris extrusa draft genome.</title>
        <authorList>
            <person name="Kono N."/>
            <person name="Arakawa K."/>
        </authorList>
    </citation>
    <scope>NUCLEOTIDE SEQUENCE [LARGE SCALE GENOMIC DNA]</scope>
</reference>
<protein>
    <submittedName>
        <fullName evidence="2">Uncharacterized protein</fullName>
    </submittedName>
</protein>
<organism evidence="2 3">
    <name type="scientific">Caerostris extrusa</name>
    <name type="common">Bark spider</name>
    <name type="synonym">Caerostris bankana</name>
    <dbReference type="NCBI Taxonomy" id="172846"/>
    <lineage>
        <taxon>Eukaryota</taxon>
        <taxon>Metazoa</taxon>
        <taxon>Ecdysozoa</taxon>
        <taxon>Arthropoda</taxon>
        <taxon>Chelicerata</taxon>
        <taxon>Arachnida</taxon>
        <taxon>Araneae</taxon>
        <taxon>Araneomorphae</taxon>
        <taxon>Entelegynae</taxon>
        <taxon>Araneoidea</taxon>
        <taxon>Araneidae</taxon>
        <taxon>Caerostris</taxon>
    </lineage>
</organism>
<evidence type="ECO:0000313" key="3">
    <source>
        <dbReference type="Proteomes" id="UP001054945"/>
    </source>
</evidence>
<keyword evidence="1" id="KW-0812">Transmembrane</keyword>
<accession>A0AAV4VB16</accession>
<sequence length="142" mass="16741">MDDKKEGNKNYLISYSGMDNRRDDEKMEAGTTTPPTECRFENYRTFLFASVHWEELPPPPNINRTGHRCFFHFLFLAFQFPSSSLALSNFNVSLNTRMDKRRDDEKMEVRSRRRQQLDVVLRTIEPFSSLPFIGRNCPIPQT</sequence>
<keyword evidence="3" id="KW-1185">Reference proteome</keyword>
<gene>
    <name evidence="2" type="ORF">CEXT_349531</name>
</gene>
<dbReference type="AlphaFoldDB" id="A0AAV4VB16"/>
<keyword evidence="1" id="KW-0472">Membrane</keyword>
<dbReference type="Proteomes" id="UP001054945">
    <property type="component" value="Unassembled WGS sequence"/>
</dbReference>
<comment type="caution">
    <text evidence="2">The sequence shown here is derived from an EMBL/GenBank/DDBJ whole genome shotgun (WGS) entry which is preliminary data.</text>
</comment>
<keyword evidence="1" id="KW-1133">Transmembrane helix</keyword>
<feature type="transmembrane region" description="Helical" evidence="1">
    <location>
        <begin position="70"/>
        <end position="92"/>
    </location>
</feature>